<gene>
    <name evidence="1" type="ORF">HUK38_00990</name>
</gene>
<dbReference type="AlphaFoldDB" id="A0A839H336"/>
<protein>
    <submittedName>
        <fullName evidence="1">Uncharacterized protein</fullName>
    </submittedName>
</protein>
<dbReference type="RefSeq" id="WP_182581912.1">
    <property type="nucleotide sequence ID" value="NZ_JABVCQ010000002.1"/>
</dbReference>
<reference evidence="1 2" key="1">
    <citation type="journal article" date="2020" name="Arch. Microbiol.">
        <title>The genome sequence of the giant phototrophic gammaproteobacterium Thiospirillum jenense gives insight into its physiological properties and phylogenetic relationships.</title>
        <authorList>
            <person name="Imhoff J.F."/>
            <person name="Meyer T.E."/>
            <person name="Kyndt J.A."/>
        </authorList>
    </citation>
    <scope>NUCLEOTIDE SEQUENCE [LARGE SCALE GENOMIC DNA]</scope>
    <source>
        <strain evidence="1 2">DSM 216</strain>
    </source>
</reference>
<name>A0A839H336_9GAMM</name>
<comment type="caution">
    <text evidence="1">The sequence shown here is derived from an EMBL/GenBank/DDBJ whole genome shotgun (WGS) entry which is preliminary data.</text>
</comment>
<accession>A0A839H336</accession>
<sequence>MIYNGIKRRANTVKVTTEVRRGRDWQYAHLLIQVALSGNPIAHSWGRFNTQHERIRHRTKAPL</sequence>
<dbReference type="Proteomes" id="UP000548632">
    <property type="component" value="Unassembled WGS sequence"/>
</dbReference>
<proteinExistence type="predicted"/>
<keyword evidence="2" id="KW-1185">Reference proteome</keyword>
<evidence type="ECO:0000313" key="2">
    <source>
        <dbReference type="Proteomes" id="UP000548632"/>
    </source>
</evidence>
<organism evidence="1 2">
    <name type="scientific">Thiospirillum jenense</name>
    <dbReference type="NCBI Taxonomy" id="1653858"/>
    <lineage>
        <taxon>Bacteria</taxon>
        <taxon>Pseudomonadati</taxon>
        <taxon>Pseudomonadota</taxon>
        <taxon>Gammaproteobacteria</taxon>
        <taxon>Chromatiales</taxon>
        <taxon>Chromatiaceae</taxon>
        <taxon>Thiospirillum</taxon>
    </lineage>
</organism>
<dbReference type="EMBL" id="JABVCQ010000002">
    <property type="protein sequence ID" value="MBB1124805.1"/>
    <property type="molecule type" value="Genomic_DNA"/>
</dbReference>
<evidence type="ECO:0000313" key="1">
    <source>
        <dbReference type="EMBL" id="MBB1124805.1"/>
    </source>
</evidence>